<sequence>MRWLLGHPPRGSAASAVRPEVRAAAHRLPAAVAGSHPVPRRRGWTGLRLSGLGRHVVAGAPGLDVSRAGVCGGVSAVGAPALGDTVSPAPPTLHHTSDRRGLGSAVPHSKIRSGIGGRRLNRKTGARGNIAESGRRQRLREPPSMRLGVGGSPKSARQGRGRWNWVLRPPALTKPITGTLPDSSARRGGRPSGVD</sequence>
<keyword evidence="3" id="KW-1185">Reference proteome</keyword>
<dbReference type="EMBL" id="JANPWB010000012">
    <property type="protein sequence ID" value="KAJ1116471.1"/>
    <property type="molecule type" value="Genomic_DNA"/>
</dbReference>
<evidence type="ECO:0000313" key="2">
    <source>
        <dbReference type="EMBL" id="KAJ1116471.1"/>
    </source>
</evidence>
<gene>
    <name evidence="2" type="ORF">NDU88_004682</name>
</gene>
<proteinExistence type="predicted"/>
<accession>A0AAV7NLR7</accession>
<comment type="caution">
    <text evidence="2">The sequence shown here is derived from an EMBL/GenBank/DDBJ whole genome shotgun (WGS) entry which is preliminary data.</text>
</comment>
<evidence type="ECO:0000256" key="1">
    <source>
        <dbReference type="SAM" id="MobiDB-lite"/>
    </source>
</evidence>
<evidence type="ECO:0000313" key="3">
    <source>
        <dbReference type="Proteomes" id="UP001066276"/>
    </source>
</evidence>
<dbReference type="AlphaFoldDB" id="A0AAV7NLR7"/>
<dbReference type="Proteomes" id="UP001066276">
    <property type="component" value="Chromosome 8"/>
</dbReference>
<feature type="region of interest" description="Disordered" evidence="1">
    <location>
        <begin position="83"/>
        <end position="195"/>
    </location>
</feature>
<protein>
    <submittedName>
        <fullName evidence="2">Uncharacterized protein</fullName>
    </submittedName>
</protein>
<organism evidence="2 3">
    <name type="scientific">Pleurodeles waltl</name>
    <name type="common">Iberian ribbed newt</name>
    <dbReference type="NCBI Taxonomy" id="8319"/>
    <lineage>
        <taxon>Eukaryota</taxon>
        <taxon>Metazoa</taxon>
        <taxon>Chordata</taxon>
        <taxon>Craniata</taxon>
        <taxon>Vertebrata</taxon>
        <taxon>Euteleostomi</taxon>
        <taxon>Amphibia</taxon>
        <taxon>Batrachia</taxon>
        <taxon>Caudata</taxon>
        <taxon>Salamandroidea</taxon>
        <taxon>Salamandridae</taxon>
        <taxon>Pleurodelinae</taxon>
        <taxon>Pleurodeles</taxon>
    </lineage>
</organism>
<reference evidence="2" key="1">
    <citation type="journal article" date="2022" name="bioRxiv">
        <title>Sequencing and chromosome-scale assembly of the giantPleurodeles waltlgenome.</title>
        <authorList>
            <person name="Brown T."/>
            <person name="Elewa A."/>
            <person name="Iarovenko S."/>
            <person name="Subramanian E."/>
            <person name="Araus A.J."/>
            <person name="Petzold A."/>
            <person name="Susuki M."/>
            <person name="Suzuki K.-i.T."/>
            <person name="Hayashi T."/>
            <person name="Toyoda A."/>
            <person name="Oliveira C."/>
            <person name="Osipova E."/>
            <person name="Leigh N.D."/>
            <person name="Simon A."/>
            <person name="Yun M.H."/>
        </authorList>
    </citation>
    <scope>NUCLEOTIDE SEQUENCE</scope>
    <source>
        <strain evidence="2">20211129_DDA</strain>
        <tissue evidence="2">Liver</tissue>
    </source>
</reference>
<name>A0AAV7NLR7_PLEWA</name>
<feature type="compositionally biased region" description="Basic and acidic residues" evidence="1">
    <location>
        <begin position="133"/>
        <end position="143"/>
    </location>
</feature>